<comment type="caution">
    <text evidence="7">The sequence shown here is derived from an EMBL/GenBank/DDBJ whole genome shotgun (WGS) entry which is preliminary data.</text>
</comment>
<keyword evidence="8" id="KW-1185">Reference proteome</keyword>
<evidence type="ECO:0000256" key="1">
    <source>
        <dbReference type="ARBA" id="ARBA00004196"/>
    </source>
</evidence>
<dbReference type="RefSeq" id="WP_183987958.1">
    <property type="nucleotide sequence ID" value="NZ_JACHHG010000010.1"/>
</dbReference>
<evidence type="ECO:0000313" key="8">
    <source>
        <dbReference type="Proteomes" id="UP000569951"/>
    </source>
</evidence>
<comment type="similarity">
    <text evidence="2 4">Belongs to the bacterial solute-binding protein 3 family.</text>
</comment>
<evidence type="ECO:0000259" key="6">
    <source>
        <dbReference type="SMART" id="SM00062"/>
    </source>
</evidence>
<keyword evidence="3 5" id="KW-0732">Signal</keyword>
<dbReference type="AlphaFoldDB" id="A0A841I4H6"/>
<name>A0A841I4H6_9DEIO</name>
<feature type="chain" id="PRO_5032813301" evidence="5">
    <location>
        <begin position="26"/>
        <end position="256"/>
    </location>
</feature>
<comment type="subcellular location">
    <subcellularLocation>
        <location evidence="1">Cell envelope</location>
    </subcellularLocation>
</comment>
<accession>A0A841I4H6</accession>
<protein>
    <submittedName>
        <fullName evidence="7">Polar amino acid transport system substrate-binding protein</fullName>
    </submittedName>
</protein>
<feature type="signal peptide" evidence="5">
    <location>
        <begin position="1"/>
        <end position="25"/>
    </location>
</feature>
<dbReference type="SUPFAM" id="SSF53850">
    <property type="entry name" value="Periplasmic binding protein-like II"/>
    <property type="match status" value="1"/>
</dbReference>
<dbReference type="PANTHER" id="PTHR35936">
    <property type="entry name" value="MEMBRANE-BOUND LYTIC MUREIN TRANSGLYCOSYLASE F"/>
    <property type="match status" value="1"/>
</dbReference>
<evidence type="ECO:0000256" key="5">
    <source>
        <dbReference type="SAM" id="SignalP"/>
    </source>
</evidence>
<sequence>MNKKLFRSMLALPILALGVFSGAQAATLAQIKASGTLRLATEGGYPPFNYYKEKTLTGFEVELGNALAKAMGVRPVWTTISFDSLLIGLDQGKYDLVIASHGITPNRLKAVDFSNPHYCSGGVLVALPGGPKTVADLKGKVVTMGVNTTYLKYVQDLPGVGSVKTFPTTNEQLQAVLSKRADAMVLDRFNAIDAAKVLPGKLQLGDIIFPERIGMAVKKGNAELLAAVNAALASVQKDGTYAKLSKTYFGQDVRCR</sequence>
<dbReference type="SMART" id="SM00062">
    <property type="entry name" value="PBPb"/>
    <property type="match status" value="1"/>
</dbReference>
<evidence type="ECO:0000256" key="4">
    <source>
        <dbReference type="RuleBase" id="RU003744"/>
    </source>
</evidence>
<dbReference type="Pfam" id="PF00497">
    <property type="entry name" value="SBP_bac_3"/>
    <property type="match status" value="1"/>
</dbReference>
<dbReference type="PANTHER" id="PTHR35936:SF19">
    <property type="entry name" value="AMINO-ACID-BINDING PROTEIN YXEM-RELATED"/>
    <property type="match status" value="1"/>
</dbReference>
<dbReference type="InterPro" id="IPR001638">
    <property type="entry name" value="Solute-binding_3/MltF_N"/>
</dbReference>
<dbReference type="InterPro" id="IPR018313">
    <property type="entry name" value="SBP_3_CS"/>
</dbReference>
<evidence type="ECO:0000256" key="3">
    <source>
        <dbReference type="ARBA" id="ARBA00022729"/>
    </source>
</evidence>
<dbReference type="Gene3D" id="3.40.190.10">
    <property type="entry name" value="Periplasmic binding protein-like II"/>
    <property type="match status" value="2"/>
</dbReference>
<dbReference type="GO" id="GO:0030313">
    <property type="term" value="C:cell envelope"/>
    <property type="evidence" value="ECO:0007669"/>
    <property type="project" value="UniProtKB-SubCell"/>
</dbReference>
<proteinExistence type="inferred from homology"/>
<organism evidence="7 8">
    <name type="scientific">Deinobacterium chartae</name>
    <dbReference type="NCBI Taxonomy" id="521158"/>
    <lineage>
        <taxon>Bacteria</taxon>
        <taxon>Thermotogati</taxon>
        <taxon>Deinococcota</taxon>
        <taxon>Deinococci</taxon>
        <taxon>Deinococcales</taxon>
        <taxon>Deinococcaceae</taxon>
        <taxon>Deinobacterium</taxon>
    </lineage>
</organism>
<evidence type="ECO:0000256" key="2">
    <source>
        <dbReference type="ARBA" id="ARBA00010333"/>
    </source>
</evidence>
<evidence type="ECO:0000313" key="7">
    <source>
        <dbReference type="EMBL" id="MBB6099199.1"/>
    </source>
</evidence>
<dbReference type="Proteomes" id="UP000569951">
    <property type="component" value="Unassembled WGS sequence"/>
</dbReference>
<feature type="domain" description="Solute-binding protein family 3/N-terminal" evidence="6">
    <location>
        <begin position="36"/>
        <end position="252"/>
    </location>
</feature>
<dbReference type="EMBL" id="JACHHG010000010">
    <property type="protein sequence ID" value="MBB6099199.1"/>
    <property type="molecule type" value="Genomic_DNA"/>
</dbReference>
<reference evidence="7 8" key="1">
    <citation type="submission" date="2020-08" db="EMBL/GenBank/DDBJ databases">
        <title>Genomic Encyclopedia of Type Strains, Phase IV (KMG-IV): sequencing the most valuable type-strain genomes for metagenomic binning, comparative biology and taxonomic classification.</title>
        <authorList>
            <person name="Goeker M."/>
        </authorList>
    </citation>
    <scope>NUCLEOTIDE SEQUENCE [LARGE SCALE GENOMIC DNA]</scope>
    <source>
        <strain evidence="7 8">DSM 21458</strain>
    </source>
</reference>
<gene>
    <name evidence="7" type="ORF">HNR42_002637</name>
</gene>
<dbReference type="CDD" id="cd13530">
    <property type="entry name" value="PBP2_peptides_like"/>
    <property type="match status" value="1"/>
</dbReference>
<dbReference type="PROSITE" id="PS01039">
    <property type="entry name" value="SBP_BACTERIAL_3"/>
    <property type="match status" value="1"/>
</dbReference>